<dbReference type="InterPro" id="IPR016032">
    <property type="entry name" value="Sig_transdc_resp-reg_C-effctor"/>
</dbReference>
<dbReference type="CDD" id="cd06170">
    <property type="entry name" value="LuxR_C_like"/>
    <property type="match status" value="1"/>
</dbReference>
<dbReference type="Gene3D" id="1.10.10.10">
    <property type="entry name" value="Winged helix-like DNA-binding domain superfamily/Winged helix DNA-binding domain"/>
    <property type="match status" value="1"/>
</dbReference>
<accession>A0ABU1SZF7</accession>
<dbReference type="PRINTS" id="PR00038">
    <property type="entry name" value="HTHLUXR"/>
</dbReference>
<dbReference type="RefSeq" id="WP_310235372.1">
    <property type="nucleotide sequence ID" value="NZ_JAVDUP010000010.1"/>
</dbReference>
<sequence length="914" mass="101042">MILLEREGPLETLRATFEKTECGKGHLALVEGEPGIGKTSLLNEFARTVGERCRIYRGWCEALFTPRTLGPLYDMALELDPTIAEMLGASVRPEVLFAEVLARLQRSQSPIILIFEDIHWADSATLDLIQFLGRRISMLPALIVLTFRGHEIDPGHALVQLLGGLPAEPTVRIVLSPLSSDAVSMMAEAAGRAGDGIFRATAGNPFFVTEVLANGDSDPEKLPDSVRDAVWARLARLKPSLLKLLEFMSITPSGIDRRLLSSALGDDALELADQCIARGLLRRDERGALSFRHDLARQATLERLSAMQLRSLHVDMERHIETLPESETNPALLSLRLHHAAAAGMANRVLELAPRVAGHSAALGGHRQAAAHLATALEHVADAPTELAAQLYESWAHETFLSLHGSYEATIEAFETAISLWRKLGRVDKVGINLCRMSRMHWRQGKTAKAVECVESAVNELENHPPAPCLALAYSMRSQLLMLKYDLDEAISWGQRAMTVADQLGEMEIRIHALNNVGTAYLFMNDLRGRAHLEESLHLALTNGYHDHASRAYTNFAECSILLREFAVAEKLLVDGISFCTRHDLDSTKHYLLGRQAQLYMEQARFHDATTIAKGVMAAPNLPMVMHLPALTVLGRTRMRLGEDDAISLLERALEEGLSTGEPQRIIPVRLALTEAAWLAGDRNAAVVQLDALSSLDAGSLRIFDAVEMAVWRQRFGDDHEFAADYKTMQSPRVLELQGMPLEAAEQWLELGQPYEAALSLLQVRGEKQHSTLRRAIDILHQIGAQPAIAVAMGLSREAGFVHLPPKRRRGPYTVARKHPLGLTQNEQKVLRLLLEGIGNKEIARRLSRSVRTIEHQVSSVLGKFNASSRVEVLLRAHGEPWLLNASTEPDLVARYAPKRPQSEAISPTKSQYT</sequence>
<proteinExistence type="predicted"/>
<evidence type="ECO:0000256" key="1">
    <source>
        <dbReference type="ARBA" id="ARBA00022741"/>
    </source>
</evidence>
<dbReference type="SMART" id="SM00421">
    <property type="entry name" value="HTH_LUXR"/>
    <property type="match status" value="1"/>
</dbReference>
<keyword evidence="1" id="KW-0547">Nucleotide-binding</keyword>
<evidence type="ECO:0000313" key="4">
    <source>
        <dbReference type="EMBL" id="MDR6903823.1"/>
    </source>
</evidence>
<evidence type="ECO:0000256" key="2">
    <source>
        <dbReference type="ARBA" id="ARBA00022840"/>
    </source>
</evidence>
<dbReference type="PROSITE" id="PS00622">
    <property type="entry name" value="HTH_LUXR_1"/>
    <property type="match status" value="1"/>
</dbReference>
<dbReference type="EMBL" id="JAVDUP010000010">
    <property type="protein sequence ID" value="MDR6903823.1"/>
    <property type="molecule type" value="Genomic_DNA"/>
</dbReference>
<dbReference type="InterPro" id="IPR041664">
    <property type="entry name" value="AAA_16"/>
</dbReference>
<gene>
    <name evidence="4" type="ORF">J2W52_005456</name>
</gene>
<keyword evidence="2" id="KW-0067">ATP-binding</keyword>
<comment type="caution">
    <text evidence="4">The sequence shown here is derived from an EMBL/GenBank/DDBJ whole genome shotgun (WGS) entry which is preliminary data.</text>
</comment>
<evidence type="ECO:0000313" key="5">
    <source>
        <dbReference type="Proteomes" id="UP001250791"/>
    </source>
</evidence>
<feature type="domain" description="HTH luxR-type" evidence="3">
    <location>
        <begin position="816"/>
        <end position="881"/>
    </location>
</feature>
<organism evidence="4 5">
    <name type="scientific">Rhizobium miluonense</name>
    <dbReference type="NCBI Taxonomy" id="411945"/>
    <lineage>
        <taxon>Bacteria</taxon>
        <taxon>Pseudomonadati</taxon>
        <taxon>Pseudomonadota</taxon>
        <taxon>Alphaproteobacteria</taxon>
        <taxon>Hyphomicrobiales</taxon>
        <taxon>Rhizobiaceae</taxon>
        <taxon>Rhizobium/Agrobacterium group</taxon>
        <taxon>Rhizobium</taxon>
    </lineage>
</organism>
<dbReference type="SUPFAM" id="SSF48452">
    <property type="entry name" value="TPR-like"/>
    <property type="match status" value="1"/>
</dbReference>
<dbReference type="Pfam" id="PF00196">
    <property type="entry name" value="GerE"/>
    <property type="match status" value="1"/>
</dbReference>
<dbReference type="InterPro" id="IPR011990">
    <property type="entry name" value="TPR-like_helical_dom_sf"/>
</dbReference>
<reference evidence="4 5" key="1">
    <citation type="submission" date="2023-07" db="EMBL/GenBank/DDBJ databases">
        <title>Sorghum-associated microbial communities from plants grown in Nebraska, USA.</title>
        <authorList>
            <person name="Schachtman D."/>
        </authorList>
    </citation>
    <scope>NUCLEOTIDE SEQUENCE [LARGE SCALE GENOMIC DNA]</scope>
    <source>
        <strain evidence="4 5">3199</strain>
    </source>
</reference>
<dbReference type="Pfam" id="PF13191">
    <property type="entry name" value="AAA_16"/>
    <property type="match status" value="1"/>
</dbReference>
<dbReference type="SUPFAM" id="SSF52540">
    <property type="entry name" value="P-loop containing nucleoside triphosphate hydrolases"/>
    <property type="match status" value="1"/>
</dbReference>
<keyword evidence="4" id="KW-0238">DNA-binding</keyword>
<name>A0ABU1SZF7_9HYPH</name>
<dbReference type="InterPro" id="IPR000792">
    <property type="entry name" value="Tscrpt_reg_LuxR_C"/>
</dbReference>
<dbReference type="PANTHER" id="PTHR16305">
    <property type="entry name" value="TESTICULAR SOLUBLE ADENYLYL CYCLASE"/>
    <property type="match status" value="1"/>
</dbReference>
<dbReference type="Gene3D" id="3.40.50.300">
    <property type="entry name" value="P-loop containing nucleotide triphosphate hydrolases"/>
    <property type="match status" value="1"/>
</dbReference>
<dbReference type="PANTHER" id="PTHR16305:SF28">
    <property type="entry name" value="GUANYLATE CYCLASE DOMAIN-CONTAINING PROTEIN"/>
    <property type="match status" value="1"/>
</dbReference>
<keyword evidence="5" id="KW-1185">Reference proteome</keyword>
<dbReference type="InterPro" id="IPR036388">
    <property type="entry name" value="WH-like_DNA-bd_sf"/>
</dbReference>
<protein>
    <submittedName>
        <fullName evidence="4">DNA-binding CsgD family transcriptional regulator/tetratricopeptide (TPR) repeat protein</fullName>
    </submittedName>
</protein>
<dbReference type="SUPFAM" id="SSF46894">
    <property type="entry name" value="C-terminal effector domain of the bipartite response regulators"/>
    <property type="match status" value="1"/>
</dbReference>
<dbReference type="Proteomes" id="UP001250791">
    <property type="component" value="Unassembled WGS sequence"/>
</dbReference>
<dbReference type="Gene3D" id="1.25.40.10">
    <property type="entry name" value="Tetratricopeptide repeat domain"/>
    <property type="match status" value="2"/>
</dbReference>
<evidence type="ECO:0000259" key="3">
    <source>
        <dbReference type="PROSITE" id="PS50043"/>
    </source>
</evidence>
<dbReference type="PROSITE" id="PS50043">
    <property type="entry name" value="HTH_LUXR_2"/>
    <property type="match status" value="1"/>
</dbReference>
<dbReference type="InterPro" id="IPR027417">
    <property type="entry name" value="P-loop_NTPase"/>
</dbReference>
<dbReference type="GO" id="GO:0003677">
    <property type="term" value="F:DNA binding"/>
    <property type="evidence" value="ECO:0007669"/>
    <property type="project" value="UniProtKB-KW"/>
</dbReference>